<comment type="caution">
    <text evidence="1">The sequence shown here is derived from an EMBL/GenBank/DDBJ whole genome shotgun (WGS) entry which is preliminary data.</text>
</comment>
<accession>A0AAV7KP89</accession>
<dbReference type="Proteomes" id="UP001066276">
    <property type="component" value="Chromosome 12"/>
</dbReference>
<protein>
    <recommendedName>
        <fullName evidence="3">Reverse transcriptase domain-containing protein</fullName>
    </recommendedName>
</protein>
<reference evidence="1" key="1">
    <citation type="journal article" date="2022" name="bioRxiv">
        <title>Sequencing and chromosome-scale assembly of the giantPleurodeles waltlgenome.</title>
        <authorList>
            <person name="Brown T."/>
            <person name="Elewa A."/>
            <person name="Iarovenko S."/>
            <person name="Subramanian E."/>
            <person name="Araus A.J."/>
            <person name="Petzold A."/>
            <person name="Susuki M."/>
            <person name="Suzuki K.-i.T."/>
            <person name="Hayashi T."/>
            <person name="Toyoda A."/>
            <person name="Oliveira C."/>
            <person name="Osipova E."/>
            <person name="Leigh N.D."/>
            <person name="Simon A."/>
            <person name="Yun M.H."/>
        </authorList>
    </citation>
    <scope>NUCLEOTIDE SEQUENCE</scope>
    <source>
        <strain evidence="1">20211129_DDA</strain>
        <tissue evidence="1">Liver</tissue>
    </source>
</reference>
<evidence type="ECO:0008006" key="3">
    <source>
        <dbReference type="Google" id="ProtNLM"/>
    </source>
</evidence>
<keyword evidence="2" id="KW-1185">Reference proteome</keyword>
<organism evidence="1 2">
    <name type="scientific">Pleurodeles waltl</name>
    <name type="common">Iberian ribbed newt</name>
    <dbReference type="NCBI Taxonomy" id="8319"/>
    <lineage>
        <taxon>Eukaryota</taxon>
        <taxon>Metazoa</taxon>
        <taxon>Chordata</taxon>
        <taxon>Craniata</taxon>
        <taxon>Vertebrata</taxon>
        <taxon>Euteleostomi</taxon>
        <taxon>Amphibia</taxon>
        <taxon>Batrachia</taxon>
        <taxon>Caudata</taxon>
        <taxon>Salamandroidea</taxon>
        <taxon>Salamandridae</taxon>
        <taxon>Pleurodelinae</taxon>
        <taxon>Pleurodeles</taxon>
    </lineage>
</organism>
<dbReference type="EMBL" id="JANPWB010000016">
    <property type="protein sequence ID" value="KAJ1079964.1"/>
    <property type="molecule type" value="Genomic_DNA"/>
</dbReference>
<gene>
    <name evidence="1" type="ORF">NDU88_000186</name>
</gene>
<proteinExistence type="predicted"/>
<evidence type="ECO:0000313" key="2">
    <source>
        <dbReference type="Proteomes" id="UP001066276"/>
    </source>
</evidence>
<dbReference type="AlphaFoldDB" id="A0AAV7KP89"/>
<name>A0AAV7KP89_PLEWA</name>
<sequence>MGWRAGSAQKPALAVPGFIAMGWPGRQRLEAGPRTPWTQCHVVAKQAAPRSRSPHSLDSLLWGALTDPGHVSTGPVHLRDLAVADTLFALRPGSTHSRSKRQVQYKEASTRLVNSAAGCGHVRCEAPGCAELKPRNSTESALLAVTEPLRSALDEGRTSVLILLDLSTAFDIVPRKILIQRLQSIGFIVDGAVDLIVNALTLDATVTTFIVNCILVVDCVIVDNVVVVISELMVITTVNGVTVEVAVESIVDTFFIDGVLVGDLSVSVTDEGFLNFNST</sequence>
<evidence type="ECO:0000313" key="1">
    <source>
        <dbReference type="EMBL" id="KAJ1079964.1"/>
    </source>
</evidence>